<sequence length="135" mass="14750">MPDLTGDEAEVYNWMAMYQKAFWQTLRTNEVAGTFATFTSAEVQASLAKLASDNAAQGFRVGGTFKTWIRDISVTEGTATAVNCDDLREVTFATGAGSFSADDVGQGVPQRYRVELLRLDNGTWYINRITGDGTC</sequence>
<dbReference type="RefSeq" id="WP_227576972.1">
    <property type="nucleotide sequence ID" value="NZ_CP101987.1"/>
</dbReference>
<proteinExistence type="predicted"/>
<dbReference type="EMBL" id="CP101987">
    <property type="protein sequence ID" value="UUI71940.1"/>
    <property type="molecule type" value="Genomic_DNA"/>
</dbReference>
<reference evidence="1 2" key="1">
    <citation type="submission" date="2022-07" db="EMBL/GenBank/DDBJ databases">
        <title>Novel species in genus cellulomonas.</title>
        <authorList>
            <person name="Ye L."/>
        </authorList>
    </citation>
    <scope>NUCLEOTIDE SEQUENCE [LARGE SCALE GENOMIC DNA]</scope>
    <source>
        <strain evidence="2">zg-B89</strain>
    </source>
</reference>
<dbReference type="Proteomes" id="UP001316384">
    <property type="component" value="Chromosome"/>
</dbReference>
<gene>
    <name evidence="1" type="ORF">NP048_00225</name>
</gene>
<accession>A0ABY5KQ76</accession>
<organism evidence="1 2">
    <name type="scientific">Cellulomonas xiejunii</name>
    <dbReference type="NCBI Taxonomy" id="2968083"/>
    <lineage>
        <taxon>Bacteria</taxon>
        <taxon>Bacillati</taxon>
        <taxon>Actinomycetota</taxon>
        <taxon>Actinomycetes</taxon>
        <taxon>Micrococcales</taxon>
        <taxon>Cellulomonadaceae</taxon>
        <taxon>Cellulomonas</taxon>
    </lineage>
</organism>
<name>A0ABY5KQ76_9CELL</name>
<evidence type="ECO:0000313" key="1">
    <source>
        <dbReference type="EMBL" id="UUI71940.1"/>
    </source>
</evidence>
<protein>
    <submittedName>
        <fullName evidence="1">Uncharacterized protein</fullName>
    </submittedName>
</protein>
<evidence type="ECO:0000313" key="2">
    <source>
        <dbReference type="Proteomes" id="UP001316384"/>
    </source>
</evidence>
<keyword evidence="2" id="KW-1185">Reference proteome</keyword>